<sequence length="241" mass="24977">MPGINSDLGISLLILGAGLTVIGYLILDSTPVLVLGISVIIMGLLAAWGEGALERTQLELARTGWVNVSVLLESLGVANRAIYMPSNTTEFGVTMALVPLVKPIPPSIRLPRGFAVKYGAEGETGLLLYTPGSAAVTKCMGAGAIGGDASTSLTNCLVNHLTVARGIVTTISDNGITVVVRDSRVGELYGNELTRSIIGSPTASLVAAVIAESLNSPVMIESEEVRGRDLVVRLRVLGRGA</sequence>
<keyword evidence="4" id="KW-1185">Reference proteome</keyword>
<evidence type="ECO:0000313" key="3">
    <source>
        <dbReference type="EMBL" id="ADY01311.1"/>
    </source>
</evidence>
<dbReference type="OrthoDB" id="27584at2157"/>
<keyword evidence="1" id="KW-0472">Membrane</keyword>
<dbReference type="Proteomes" id="UP000007485">
    <property type="component" value="Chromosome"/>
</dbReference>
<feature type="domain" description="DUF7982" evidence="2">
    <location>
        <begin position="67"/>
        <end position="235"/>
    </location>
</feature>
<feature type="transmembrane region" description="Helical" evidence="1">
    <location>
        <begin position="7"/>
        <end position="27"/>
    </location>
</feature>
<protein>
    <recommendedName>
        <fullName evidence="2">DUF7982 domain-containing protein</fullName>
    </recommendedName>
</protein>
<evidence type="ECO:0000259" key="2">
    <source>
        <dbReference type="Pfam" id="PF25939"/>
    </source>
</evidence>
<keyword evidence="1" id="KW-1133">Transmembrane helix</keyword>
<proteinExistence type="predicted"/>
<feature type="transmembrane region" description="Helical" evidence="1">
    <location>
        <begin position="33"/>
        <end position="53"/>
    </location>
</feature>
<dbReference type="RefSeq" id="WP_013604473.1">
    <property type="nucleotide sequence ID" value="NC_015151.1"/>
</dbReference>
<dbReference type="GeneID" id="10288758"/>
<organism evidence="3 4">
    <name type="scientific">Vulcanisaeta moutnovskia (strain 768-28)</name>
    <dbReference type="NCBI Taxonomy" id="985053"/>
    <lineage>
        <taxon>Archaea</taxon>
        <taxon>Thermoproteota</taxon>
        <taxon>Thermoprotei</taxon>
        <taxon>Thermoproteales</taxon>
        <taxon>Thermoproteaceae</taxon>
        <taxon>Vulcanisaeta</taxon>
    </lineage>
</organism>
<dbReference type="HOGENOM" id="CLU_1149864_0_0_2"/>
<accession>F0QY74</accession>
<name>F0QY74_VULM7</name>
<keyword evidence="1" id="KW-0812">Transmembrane</keyword>
<gene>
    <name evidence="3" type="ordered locus">VMUT_1106</name>
</gene>
<reference evidence="3 4" key="1">
    <citation type="journal article" date="2011" name="J. Bacteriol.">
        <title>Complete genome sequence of 'Vulcanisaeta moutnovskia' strain 768-28, a novel member of the hyperthermophilic crenarchaeal genus vulcanisaeta.</title>
        <authorList>
            <person name="Gumerov V.M."/>
            <person name="Mardanov A.V."/>
            <person name="Beletsky A.V."/>
            <person name="Prokofeva M.I."/>
            <person name="Bonch-Osmolovskaya E.A."/>
            <person name="Ravin N.V."/>
            <person name="Skryabin K.G."/>
        </authorList>
    </citation>
    <scope>NUCLEOTIDE SEQUENCE [LARGE SCALE GENOMIC DNA]</scope>
    <source>
        <strain evidence="3 4">768-28</strain>
    </source>
</reference>
<dbReference type="eggNOG" id="arCOG03442">
    <property type="taxonomic scope" value="Archaea"/>
</dbReference>
<evidence type="ECO:0000256" key="1">
    <source>
        <dbReference type="SAM" id="Phobius"/>
    </source>
</evidence>
<dbReference type="InterPro" id="IPR058288">
    <property type="entry name" value="DUF7982"/>
</dbReference>
<dbReference type="Pfam" id="PF25939">
    <property type="entry name" value="DUF7982"/>
    <property type="match status" value="1"/>
</dbReference>
<dbReference type="KEGG" id="vmo:VMUT_1106"/>
<dbReference type="EMBL" id="CP002529">
    <property type="protein sequence ID" value="ADY01311.1"/>
    <property type="molecule type" value="Genomic_DNA"/>
</dbReference>
<dbReference type="AlphaFoldDB" id="F0QY74"/>
<evidence type="ECO:0000313" key="4">
    <source>
        <dbReference type="Proteomes" id="UP000007485"/>
    </source>
</evidence>
<dbReference type="STRING" id="985053.VMUT_1106"/>